<feature type="transmembrane region" description="Helical" evidence="1">
    <location>
        <begin position="93"/>
        <end position="114"/>
    </location>
</feature>
<keyword evidence="1" id="KW-1133">Transmembrane helix</keyword>
<organism evidence="3 4">
    <name type="scientific">Erwinia piriflorinigrans CFBP 5888</name>
    <dbReference type="NCBI Taxonomy" id="1161919"/>
    <lineage>
        <taxon>Bacteria</taxon>
        <taxon>Pseudomonadati</taxon>
        <taxon>Pseudomonadota</taxon>
        <taxon>Gammaproteobacteria</taxon>
        <taxon>Enterobacterales</taxon>
        <taxon>Erwiniaceae</taxon>
        <taxon>Erwinia</taxon>
    </lineage>
</organism>
<evidence type="ECO:0000256" key="1">
    <source>
        <dbReference type="SAM" id="Phobius"/>
    </source>
</evidence>
<dbReference type="Proteomes" id="UP000018217">
    <property type="component" value="Unassembled WGS sequence"/>
</dbReference>
<feature type="domain" description="Acyltransferase 3" evidence="2">
    <location>
        <begin position="17"/>
        <end position="347"/>
    </location>
</feature>
<feature type="transmembrane region" description="Helical" evidence="1">
    <location>
        <begin position="269"/>
        <end position="287"/>
    </location>
</feature>
<reference evidence="3 4" key="1">
    <citation type="journal article" date="2013" name="Syst. Appl. Microbiol.">
        <title>Phylogenetic position and virulence apparatus of the pear flower necrosis pathogen Erwinia piriflorinigrans CFBP 5888T as assessed by comparative genomics.</title>
        <authorList>
            <person name="Smits T.H."/>
            <person name="Rezzonico F."/>
            <person name="Lopez M.M."/>
            <person name="Blom J."/>
            <person name="Goesmann A."/>
            <person name="Frey J.E."/>
            <person name="Duffy B."/>
        </authorList>
    </citation>
    <scope>NUCLEOTIDE SEQUENCE [LARGE SCALE GENOMIC DNA]</scope>
    <source>
        <strain evidence="4">CFBP5888</strain>
    </source>
</reference>
<keyword evidence="4" id="KW-1185">Reference proteome</keyword>
<feature type="transmembrane region" description="Helical" evidence="1">
    <location>
        <begin position="50"/>
        <end position="72"/>
    </location>
</feature>
<evidence type="ECO:0000313" key="3">
    <source>
        <dbReference type="EMBL" id="CCG85962.1"/>
    </source>
</evidence>
<sequence>MVGALIKGEVKINKLVSVQVLRGLAALAVMFFHFRWNINLVSPSVGDALFGWGAIGVDLFFIVSGFVLVLSAKKLQPGWPSVVHFIKHRLVRILPVYYFILVVSFFLCGAMSNFHYEDKVINLMSALLFHPVLPEHAPFYVNDSTFYGVRWTLNYELAFYALMSLCLFSKYRWYILFAAFCCLQYVLPSLSGQQPSLSTQGYQFWSIYVQLLTNPLMLMFIPGVLLGLAYPYLNSIPTAVKRLMLIAAVGCSLYFIFISHRTWHGIDGSGWYLALLLMACVINDDLFEKYTPSFFILAGNASFSLYLIHGLMNDGIGKRFAKLGIEDGMPRFIASSVLSILLAVVSYRYLEKKLSGSFLRNKKSHAVEGRRTWVKGE</sequence>
<dbReference type="GO" id="GO:0000271">
    <property type="term" value="P:polysaccharide biosynthetic process"/>
    <property type="evidence" value="ECO:0007669"/>
    <property type="project" value="TreeGrafter"/>
</dbReference>
<name>V5Z3V7_9GAMM</name>
<dbReference type="STRING" id="1161919.EPIR_0597"/>
<dbReference type="InterPro" id="IPR050879">
    <property type="entry name" value="Acyltransferase_3"/>
</dbReference>
<feature type="transmembrane region" description="Helical" evidence="1">
    <location>
        <begin position="245"/>
        <end position="263"/>
    </location>
</feature>
<dbReference type="GO" id="GO:0016747">
    <property type="term" value="F:acyltransferase activity, transferring groups other than amino-acyl groups"/>
    <property type="evidence" value="ECO:0007669"/>
    <property type="project" value="InterPro"/>
</dbReference>
<feature type="transmembrane region" description="Helical" evidence="1">
    <location>
        <begin position="173"/>
        <end position="191"/>
    </location>
</feature>
<dbReference type="RefSeq" id="WP_023653799.1">
    <property type="nucleotide sequence ID" value="NZ_CAHS01000006.1"/>
</dbReference>
<evidence type="ECO:0000313" key="4">
    <source>
        <dbReference type="Proteomes" id="UP000018217"/>
    </source>
</evidence>
<feature type="transmembrane region" description="Helical" evidence="1">
    <location>
        <begin position="332"/>
        <end position="350"/>
    </location>
</feature>
<dbReference type="EC" id="2.3.1.-" evidence="3"/>
<dbReference type="PANTHER" id="PTHR23028:SF131">
    <property type="entry name" value="BLR2367 PROTEIN"/>
    <property type="match status" value="1"/>
</dbReference>
<feature type="transmembrane region" description="Helical" evidence="1">
    <location>
        <begin position="294"/>
        <end position="312"/>
    </location>
</feature>
<dbReference type="InterPro" id="IPR002656">
    <property type="entry name" value="Acyl_transf_3_dom"/>
</dbReference>
<gene>
    <name evidence="3" type="ORF">EPIR_0597</name>
</gene>
<feature type="transmembrane region" description="Helical" evidence="1">
    <location>
        <begin position="211"/>
        <end position="233"/>
    </location>
</feature>
<accession>V5Z3V7</accession>
<dbReference type="PANTHER" id="PTHR23028">
    <property type="entry name" value="ACETYLTRANSFERASE"/>
    <property type="match status" value="1"/>
</dbReference>
<dbReference type="AlphaFoldDB" id="V5Z3V7"/>
<keyword evidence="1" id="KW-0812">Transmembrane</keyword>
<dbReference type="Pfam" id="PF01757">
    <property type="entry name" value="Acyl_transf_3"/>
    <property type="match status" value="1"/>
</dbReference>
<keyword evidence="1" id="KW-0472">Membrane</keyword>
<keyword evidence="3" id="KW-0808">Transferase</keyword>
<keyword evidence="3" id="KW-0012">Acyltransferase</keyword>
<proteinExistence type="predicted"/>
<comment type="caution">
    <text evidence="3">The sequence shown here is derived from an EMBL/GenBank/DDBJ whole genome shotgun (WGS) entry which is preliminary data.</text>
</comment>
<protein>
    <submittedName>
        <fullName evidence="3">Acetyltransferase family protein</fullName>
        <ecNumber evidence="3">2.3.1.-</ecNumber>
    </submittedName>
</protein>
<feature type="transmembrane region" description="Helical" evidence="1">
    <location>
        <begin position="148"/>
        <end position="168"/>
    </location>
</feature>
<dbReference type="EMBL" id="CAHS01000006">
    <property type="protein sequence ID" value="CCG85962.1"/>
    <property type="molecule type" value="Genomic_DNA"/>
</dbReference>
<feature type="transmembrane region" description="Helical" evidence="1">
    <location>
        <begin position="20"/>
        <end position="38"/>
    </location>
</feature>
<dbReference type="GO" id="GO:0016020">
    <property type="term" value="C:membrane"/>
    <property type="evidence" value="ECO:0007669"/>
    <property type="project" value="TreeGrafter"/>
</dbReference>
<evidence type="ECO:0000259" key="2">
    <source>
        <dbReference type="Pfam" id="PF01757"/>
    </source>
</evidence>